<keyword evidence="9" id="KW-0675">Receptor</keyword>
<evidence type="ECO:0000313" key="9">
    <source>
        <dbReference type="EMBL" id="AEU38849.1"/>
    </source>
</evidence>
<dbReference type="KEGG" id="gma:AciX8_4579"/>
<name>G8NVU6_GRAMM</name>
<dbReference type="PANTHER" id="PTHR30069:SF46">
    <property type="entry name" value="OAR PROTEIN"/>
    <property type="match status" value="1"/>
</dbReference>
<dbReference type="SUPFAM" id="SSF56935">
    <property type="entry name" value="Porins"/>
    <property type="match status" value="1"/>
</dbReference>
<keyword evidence="4" id="KW-0812">Transmembrane</keyword>
<evidence type="ECO:0000313" key="10">
    <source>
        <dbReference type="Proteomes" id="UP000007113"/>
    </source>
</evidence>
<comment type="subcellular location">
    <subcellularLocation>
        <location evidence="1">Cell outer membrane</location>
        <topology evidence="1">Multi-pass membrane protein</topology>
    </subcellularLocation>
</comment>
<dbReference type="Gene3D" id="2.40.170.20">
    <property type="entry name" value="TonB-dependent receptor, beta-barrel domain"/>
    <property type="match status" value="1"/>
</dbReference>
<organism evidence="9 10">
    <name type="scientific">Granulicella mallensis (strain ATCC BAA-1857 / DSM 23137 / MP5ACTX8)</name>
    <dbReference type="NCBI Taxonomy" id="682795"/>
    <lineage>
        <taxon>Bacteria</taxon>
        <taxon>Pseudomonadati</taxon>
        <taxon>Acidobacteriota</taxon>
        <taxon>Terriglobia</taxon>
        <taxon>Terriglobales</taxon>
        <taxon>Acidobacteriaceae</taxon>
        <taxon>Granulicella</taxon>
    </lineage>
</organism>
<dbReference type="GO" id="GO:0044718">
    <property type="term" value="P:siderophore transmembrane transport"/>
    <property type="evidence" value="ECO:0007669"/>
    <property type="project" value="TreeGrafter"/>
</dbReference>
<dbReference type="Pfam" id="PF13620">
    <property type="entry name" value="CarboxypepD_reg"/>
    <property type="match status" value="1"/>
</dbReference>
<dbReference type="Pfam" id="PF25183">
    <property type="entry name" value="OMP_b-brl_4"/>
    <property type="match status" value="1"/>
</dbReference>
<evidence type="ECO:0000259" key="8">
    <source>
        <dbReference type="Pfam" id="PF25183"/>
    </source>
</evidence>
<keyword evidence="3" id="KW-1134">Transmembrane beta strand</keyword>
<gene>
    <name evidence="9" type="ordered locus">AciX8_4579</name>
</gene>
<dbReference type="OrthoDB" id="97893at2"/>
<evidence type="ECO:0000256" key="2">
    <source>
        <dbReference type="ARBA" id="ARBA00022448"/>
    </source>
</evidence>
<keyword evidence="2" id="KW-0813">Transport</keyword>
<dbReference type="InterPro" id="IPR057601">
    <property type="entry name" value="Oar-like_b-barrel"/>
</dbReference>
<evidence type="ECO:0000256" key="7">
    <source>
        <dbReference type="SAM" id="SignalP"/>
    </source>
</evidence>
<keyword evidence="10" id="KW-1185">Reference proteome</keyword>
<feature type="chain" id="PRO_5003512984" evidence="7">
    <location>
        <begin position="28"/>
        <end position="1139"/>
    </location>
</feature>
<sequence>MLTRFKCCTVWVVMLLVLASVCHVARAQTVTGSIRGLVVDQSGAAVADAKIMARNVDTNVVTTTRTDRSGTYNLQVLPIGTYVVSATKPGFSVTADRPFTLEIDQIAKIDLKLQVGEVTTTVDVAADSGSVLQTQDSALGTTITANTLESLPLSGQNFSAATMFVAGAVNPTYDLVGGTNGTERDLTPTSIPSFNGNRQQTNNYVLDGVEINETLNNVIGYNPAPEALQEIRVITGNASAEYGNVNGGEVIMVTKGGTNKFHGSLYSFYENQDLTANLWSNNYNHTPKGFFHQNQFGATFGGPIYKDKLFFFVDYEGYRNSAGGSATATVPTARMRTGDFSEFLGSGNTGLLPANYVQFYDTHNGLTPATPYVNNQIPILNPVAKFLFAHPEIYPLPNHALSSPTSSPDSGNYIGSSKTVTVNNQGDTRIDYVLGTKDSINARFSMGDAWDATPKTVLPITFPGGNEYPFIGGVINEVHTFTSALQNEFRAGYTRVAWLQGAPIDSTGLFGTSGNATVGIPFADQPYSGFSLMNFSSSESNIGTKGAGTTYYDNTFDYGDNVVWLRGKHIIKVGAEILRYQQNNYYPSTNGVLGQFSYNGAFTKNATAAVVGGPKTTGYGYADFVLDDSSSQGVSGVSGRVGQRQYRLAFYAQDDWKILPNLTLNLGLRYGYDQPIYEVNNKEVNVNTDNPASCPNCLEFAGQNGNSRALYNPFYAGWMPRIGFAYQMNPGVVIRGGYGITDDLEGTGANLRLSQNAPFIFQFSNTGLTPTATSGGTPTPVENGFAQAPGNVQVSSTRYEAWSHRLRPALIQQFNLTTQFLLNSNTSAQIAYVGQLGQHLIVPENINQYTTPNVPSSSPYFNLVGAGGLVYLTQSEGYSNYNAMQTTIRHQQNNGLEYTFNYTWSKSMTNNPGFYGVTGVDGASVFPQNVYDPHGDYGVSGFDTRNAVNFTAVYQLPFGHGRQFGAHWNRVLDEAIGGWKLSGDAILYSGFPVTITSTNVSNTNNSTARANQYGPLIVRNRSLLHWFGTDPSAVPCTGAQVVNGVRQPCAYGPDLTNTFGTARVNTERAPGYRIIDMSLFKEFRTYKEQVILFRVDAFNAFNIVSYAEPAASVSSTTFGQITASLSPARQFQFSAKYRF</sequence>
<evidence type="ECO:0000256" key="4">
    <source>
        <dbReference type="ARBA" id="ARBA00022692"/>
    </source>
</evidence>
<protein>
    <submittedName>
        <fullName evidence="9">TonB-dependent receptor plug</fullName>
    </submittedName>
</protein>
<dbReference type="PANTHER" id="PTHR30069">
    <property type="entry name" value="TONB-DEPENDENT OUTER MEMBRANE RECEPTOR"/>
    <property type="match status" value="1"/>
</dbReference>
<dbReference type="GO" id="GO:0009279">
    <property type="term" value="C:cell outer membrane"/>
    <property type="evidence" value="ECO:0007669"/>
    <property type="project" value="UniProtKB-SubCell"/>
</dbReference>
<evidence type="ECO:0000256" key="6">
    <source>
        <dbReference type="ARBA" id="ARBA00023237"/>
    </source>
</evidence>
<dbReference type="SUPFAM" id="SSF49464">
    <property type="entry name" value="Carboxypeptidase regulatory domain-like"/>
    <property type="match status" value="1"/>
</dbReference>
<dbReference type="STRING" id="682795.AciX8_4579"/>
<dbReference type="InterPro" id="IPR008969">
    <property type="entry name" value="CarboxyPept-like_regulatory"/>
</dbReference>
<proteinExistence type="predicted"/>
<keyword evidence="6" id="KW-0998">Cell outer membrane</keyword>
<evidence type="ECO:0000256" key="5">
    <source>
        <dbReference type="ARBA" id="ARBA00023136"/>
    </source>
</evidence>
<dbReference type="InterPro" id="IPR036942">
    <property type="entry name" value="Beta-barrel_TonB_sf"/>
</dbReference>
<dbReference type="GO" id="GO:0015344">
    <property type="term" value="F:siderophore uptake transmembrane transporter activity"/>
    <property type="evidence" value="ECO:0007669"/>
    <property type="project" value="TreeGrafter"/>
</dbReference>
<evidence type="ECO:0000256" key="3">
    <source>
        <dbReference type="ARBA" id="ARBA00022452"/>
    </source>
</evidence>
<evidence type="ECO:0000256" key="1">
    <source>
        <dbReference type="ARBA" id="ARBA00004571"/>
    </source>
</evidence>
<dbReference type="AlphaFoldDB" id="G8NVU6"/>
<keyword evidence="5" id="KW-0472">Membrane</keyword>
<dbReference type="RefSeq" id="WP_014267720.1">
    <property type="nucleotide sequence ID" value="NC_016631.1"/>
</dbReference>
<dbReference type="eggNOG" id="COG4771">
    <property type="taxonomic scope" value="Bacteria"/>
</dbReference>
<dbReference type="EMBL" id="CP003130">
    <property type="protein sequence ID" value="AEU38849.1"/>
    <property type="molecule type" value="Genomic_DNA"/>
</dbReference>
<keyword evidence="7" id="KW-0732">Signal</keyword>
<dbReference type="Gene3D" id="2.60.40.1120">
    <property type="entry name" value="Carboxypeptidase-like, regulatory domain"/>
    <property type="match status" value="1"/>
</dbReference>
<feature type="domain" description="TonB-dependent transporter Oar-like beta-barrel" evidence="8">
    <location>
        <begin position="253"/>
        <end position="1132"/>
    </location>
</feature>
<dbReference type="Proteomes" id="UP000007113">
    <property type="component" value="Chromosome"/>
</dbReference>
<dbReference type="HOGENOM" id="CLU_006298_0_0_0"/>
<accession>G8NVU6</accession>
<reference evidence="9 10" key="1">
    <citation type="submission" date="2011-11" db="EMBL/GenBank/DDBJ databases">
        <title>Complete sequence of Granulicella mallensis MP5ACTX8.</title>
        <authorList>
            <consortium name="US DOE Joint Genome Institute"/>
            <person name="Lucas S."/>
            <person name="Copeland A."/>
            <person name="Lapidus A."/>
            <person name="Cheng J.-F."/>
            <person name="Goodwin L."/>
            <person name="Pitluck S."/>
            <person name="Peters L."/>
            <person name="Lu M."/>
            <person name="Detter J.C."/>
            <person name="Han C."/>
            <person name="Tapia R."/>
            <person name="Land M."/>
            <person name="Hauser L."/>
            <person name="Kyrpides N."/>
            <person name="Ivanova N."/>
            <person name="Mikhailova N."/>
            <person name="Pagani I."/>
            <person name="Rawat S."/>
            <person name="Mannisto M."/>
            <person name="Haggblom M."/>
            <person name="Woyke T."/>
        </authorList>
    </citation>
    <scope>NUCLEOTIDE SEQUENCE [LARGE SCALE GENOMIC DNA]</scope>
    <source>
        <strain evidence="10">ATCC BAA-1857 / DSM 23137 / MP5ACTX8</strain>
    </source>
</reference>
<feature type="signal peptide" evidence="7">
    <location>
        <begin position="1"/>
        <end position="27"/>
    </location>
</feature>
<dbReference type="InterPro" id="IPR039426">
    <property type="entry name" value="TonB-dep_rcpt-like"/>
</dbReference>